<dbReference type="Proteomes" id="UP001152622">
    <property type="component" value="Chromosome 2"/>
</dbReference>
<evidence type="ECO:0000256" key="10">
    <source>
        <dbReference type="SAM" id="SignalP"/>
    </source>
</evidence>
<dbReference type="GO" id="GO:0051787">
    <property type="term" value="F:misfolded protein binding"/>
    <property type="evidence" value="ECO:0007669"/>
    <property type="project" value="TreeGrafter"/>
</dbReference>
<evidence type="ECO:0000259" key="11">
    <source>
        <dbReference type="SMART" id="SM00030"/>
    </source>
</evidence>
<dbReference type="GO" id="GO:0005634">
    <property type="term" value="C:nucleus"/>
    <property type="evidence" value="ECO:0007669"/>
    <property type="project" value="TreeGrafter"/>
</dbReference>
<dbReference type="PANTHER" id="PTHR10970">
    <property type="entry name" value="CLUSTERIN"/>
    <property type="match status" value="1"/>
</dbReference>
<evidence type="ECO:0000256" key="3">
    <source>
        <dbReference type="ARBA" id="ARBA00022525"/>
    </source>
</evidence>
<dbReference type="SMART" id="SM00030">
    <property type="entry name" value="CLb"/>
    <property type="match status" value="1"/>
</dbReference>
<keyword evidence="3" id="KW-0964">Secreted</keyword>
<dbReference type="PANTHER" id="PTHR10970:SF2">
    <property type="entry name" value="CLUSTERIN-LIKE PROTEIN 1"/>
    <property type="match status" value="1"/>
</dbReference>
<feature type="signal peptide" evidence="10">
    <location>
        <begin position="1"/>
        <end position="20"/>
    </location>
</feature>
<evidence type="ECO:0000256" key="8">
    <source>
        <dbReference type="RuleBase" id="RU000629"/>
    </source>
</evidence>
<dbReference type="AlphaFoldDB" id="A0A9Q1JBW6"/>
<comment type="caution">
    <text evidence="13">The sequence shown here is derived from an EMBL/GenBank/DDBJ whole genome shotgun (WGS) entry which is preliminary data.</text>
</comment>
<evidence type="ECO:0000259" key="12">
    <source>
        <dbReference type="SMART" id="SM00035"/>
    </source>
</evidence>
<dbReference type="SMART" id="SM00035">
    <property type="entry name" value="CLa"/>
    <property type="match status" value="1"/>
</dbReference>
<keyword evidence="6" id="KW-1015">Disulfide bond</keyword>
<dbReference type="Pfam" id="PF01093">
    <property type="entry name" value="Clusterin"/>
    <property type="match status" value="1"/>
</dbReference>
<proteinExistence type="inferred from homology"/>
<dbReference type="InterPro" id="IPR016014">
    <property type="entry name" value="Clusterin_N"/>
</dbReference>
<evidence type="ECO:0000256" key="7">
    <source>
        <dbReference type="ARBA" id="ARBA00023180"/>
    </source>
</evidence>
<comment type="similarity">
    <text evidence="2 8">Belongs to the clusterin family.</text>
</comment>
<sequence>MRALLVSAVLAVFLISQCAPETLKEGLSEDTLKRLSLDGEKYVDEEVKRALFGVKQMKEAMEKNEEKHAHLMRSLRNSGEKKKEAVEMAKEVEQKLGEAEQQCTENLKTSWDECRPCLEDACKTFYTSTCRRGFSTFSFKVEDFFRKMSAQFQLEDGQGPVRSPGQENPDKEMMQMEDSFSQLQHKVSVLYEKSMELVTTMRLKFDCTFRDAFTADRNPEHILPAPDMLDADFLKGIGLEEVLDSFFDFGKSMFEEFSAVITEVFDDIQDAVQDESELQKGKEVFPMQSKKLCRDLRRQTSECWQLQGQCESCQGTVTKECPSVWELHRELNEVSDLLSVSSQQYQEVLHVVQRHTDDTFRWLGDMASRFSWVAELANSTAVSDSVFNIAAVLPHKQLGDSSSAPNTTVEVNVLNSPTILLNLPAELEVQDPAFIQYVAREALGMYKQMARNEDIVA</sequence>
<dbReference type="EMBL" id="JAINUF010000002">
    <property type="protein sequence ID" value="KAJ8376725.1"/>
    <property type="molecule type" value="Genomic_DNA"/>
</dbReference>
<name>A0A9Q1JBW6_SYNKA</name>
<dbReference type="InterPro" id="IPR000753">
    <property type="entry name" value="Clusterin-like"/>
</dbReference>
<evidence type="ECO:0000256" key="9">
    <source>
        <dbReference type="SAM" id="Coils"/>
    </source>
</evidence>
<keyword evidence="5 9" id="KW-0175">Coiled coil</keyword>
<dbReference type="OrthoDB" id="9894485at2759"/>
<evidence type="ECO:0000256" key="1">
    <source>
        <dbReference type="ARBA" id="ARBA00004613"/>
    </source>
</evidence>
<accession>A0A9Q1JBW6</accession>
<comment type="subcellular location">
    <subcellularLocation>
        <location evidence="1">Secreted</location>
    </subcellularLocation>
</comment>
<keyword evidence="14" id="KW-1185">Reference proteome</keyword>
<feature type="chain" id="PRO_5040384990" description="Clusterin" evidence="10">
    <location>
        <begin position="21"/>
        <end position="457"/>
    </location>
</feature>
<dbReference type="InterPro" id="IPR016015">
    <property type="entry name" value="Clusterin_C"/>
</dbReference>
<evidence type="ECO:0000256" key="6">
    <source>
        <dbReference type="ARBA" id="ARBA00023157"/>
    </source>
</evidence>
<feature type="coiled-coil region" evidence="9">
    <location>
        <begin position="54"/>
        <end position="109"/>
    </location>
</feature>
<evidence type="ECO:0000256" key="4">
    <source>
        <dbReference type="ARBA" id="ARBA00022729"/>
    </source>
</evidence>
<protein>
    <recommendedName>
        <fullName evidence="8">Clusterin</fullName>
    </recommendedName>
</protein>
<keyword evidence="4 10" id="KW-0732">Signal</keyword>
<keyword evidence="7" id="KW-0325">Glycoprotein</keyword>
<feature type="domain" description="Clusterin N-terminal" evidence="11">
    <location>
        <begin position="24"/>
        <end position="228"/>
    </location>
</feature>
<reference evidence="13" key="1">
    <citation type="journal article" date="2023" name="Science">
        <title>Genome structures resolve the early diversification of teleost fishes.</title>
        <authorList>
            <person name="Parey E."/>
            <person name="Louis A."/>
            <person name="Montfort J."/>
            <person name="Bouchez O."/>
            <person name="Roques C."/>
            <person name="Iampietro C."/>
            <person name="Lluch J."/>
            <person name="Castinel A."/>
            <person name="Donnadieu C."/>
            <person name="Desvignes T."/>
            <person name="Floi Bucao C."/>
            <person name="Jouanno E."/>
            <person name="Wen M."/>
            <person name="Mejri S."/>
            <person name="Dirks R."/>
            <person name="Jansen H."/>
            <person name="Henkel C."/>
            <person name="Chen W.J."/>
            <person name="Zahm M."/>
            <person name="Cabau C."/>
            <person name="Klopp C."/>
            <person name="Thompson A.W."/>
            <person name="Robinson-Rechavi M."/>
            <person name="Braasch I."/>
            <person name="Lecointre G."/>
            <person name="Bobe J."/>
            <person name="Postlethwait J.H."/>
            <person name="Berthelot C."/>
            <person name="Roest Crollius H."/>
            <person name="Guiguen Y."/>
        </authorList>
    </citation>
    <scope>NUCLEOTIDE SEQUENCE</scope>
    <source>
        <strain evidence="13">WJC10195</strain>
    </source>
</reference>
<organism evidence="13 14">
    <name type="scientific">Synaphobranchus kaupii</name>
    <name type="common">Kaup's arrowtooth eel</name>
    <dbReference type="NCBI Taxonomy" id="118154"/>
    <lineage>
        <taxon>Eukaryota</taxon>
        <taxon>Metazoa</taxon>
        <taxon>Chordata</taxon>
        <taxon>Craniata</taxon>
        <taxon>Vertebrata</taxon>
        <taxon>Euteleostomi</taxon>
        <taxon>Actinopterygii</taxon>
        <taxon>Neopterygii</taxon>
        <taxon>Teleostei</taxon>
        <taxon>Anguilliformes</taxon>
        <taxon>Synaphobranchidae</taxon>
        <taxon>Synaphobranchus</taxon>
    </lineage>
</organism>
<evidence type="ECO:0000256" key="2">
    <source>
        <dbReference type="ARBA" id="ARBA00010069"/>
    </source>
</evidence>
<dbReference type="GO" id="GO:0005615">
    <property type="term" value="C:extracellular space"/>
    <property type="evidence" value="ECO:0007669"/>
    <property type="project" value="TreeGrafter"/>
</dbReference>
<evidence type="ECO:0000313" key="13">
    <source>
        <dbReference type="EMBL" id="KAJ8376725.1"/>
    </source>
</evidence>
<evidence type="ECO:0000313" key="14">
    <source>
        <dbReference type="Proteomes" id="UP001152622"/>
    </source>
</evidence>
<gene>
    <name evidence="13" type="ORF">SKAU_G00073050</name>
</gene>
<evidence type="ECO:0000256" key="5">
    <source>
        <dbReference type="ARBA" id="ARBA00023054"/>
    </source>
</evidence>
<feature type="domain" description="Clusterin C-terminal" evidence="12">
    <location>
        <begin position="242"/>
        <end position="447"/>
    </location>
</feature>